<dbReference type="Gene3D" id="3.40.50.2000">
    <property type="entry name" value="Glycogen Phosphorylase B"/>
    <property type="match status" value="2"/>
</dbReference>
<organism evidence="2 3">
    <name type="scientific">Candidatus Harrisonbacteria bacterium RIFCSPLOWO2_01_FULL_44_18</name>
    <dbReference type="NCBI Taxonomy" id="1798407"/>
    <lineage>
        <taxon>Bacteria</taxon>
        <taxon>Candidatus Harrisoniibacteriota</taxon>
    </lineage>
</organism>
<evidence type="ECO:0000313" key="2">
    <source>
        <dbReference type="EMBL" id="OGY65322.1"/>
    </source>
</evidence>
<accession>A0A1G1ZL61</accession>
<dbReference type="InterPro" id="IPR003331">
    <property type="entry name" value="UDP_GlcNAc_Epimerase_2_dom"/>
</dbReference>
<dbReference type="NCBIfam" id="TIGR03568">
    <property type="entry name" value="NeuC_NnaA"/>
    <property type="match status" value="1"/>
</dbReference>
<dbReference type="GO" id="GO:0004553">
    <property type="term" value="F:hydrolase activity, hydrolyzing O-glycosyl compounds"/>
    <property type="evidence" value="ECO:0007669"/>
    <property type="project" value="InterPro"/>
</dbReference>
<dbReference type="CDD" id="cd03786">
    <property type="entry name" value="GTB_UDP-GlcNAc_2-Epimerase"/>
    <property type="match status" value="1"/>
</dbReference>
<dbReference type="InterPro" id="IPR029767">
    <property type="entry name" value="WecB-like"/>
</dbReference>
<name>A0A1G1ZL61_9BACT</name>
<dbReference type="EMBL" id="MHJJ01000011">
    <property type="protein sequence ID" value="OGY65322.1"/>
    <property type="molecule type" value="Genomic_DNA"/>
</dbReference>
<feature type="domain" description="UDP-N-acetylglucosamine 2-epimerase" evidence="1">
    <location>
        <begin position="27"/>
        <end position="375"/>
    </location>
</feature>
<dbReference type="STRING" id="1798407.A3A16_02645"/>
<protein>
    <submittedName>
        <fullName evidence="2">UDP-N-acetyl-D-glucosamine 2-epimerase, UDP-hydrolysing</fullName>
    </submittedName>
</protein>
<dbReference type="Pfam" id="PF02350">
    <property type="entry name" value="Epimerase_2"/>
    <property type="match status" value="1"/>
</dbReference>
<dbReference type="GO" id="GO:0006047">
    <property type="term" value="P:UDP-N-acetylglucosamine metabolic process"/>
    <property type="evidence" value="ECO:0007669"/>
    <property type="project" value="InterPro"/>
</dbReference>
<dbReference type="InterPro" id="IPR020004">
    <property type="entry name" value="UDP-GlcNAc_Epase"/>
</dbReference>
<reference evidence="2 3" key="1">
    <citation type="journal article" date="2016" name="Nat. Commun.">
        <title>Thousands of microbial genomes shed light on interconnected biogeochemical processes in an aquifer system.</title>
        <authorList>
            <person name="Anantharaman K."/>
            <person name="Brown C.T."/>
            <person name="Hug L.A."/>
            <person name="Sharon I."/>
            <person name="Castelle C.J."/>
            <person name="Probst A.J."/>
            <person name="Thomas B.C."/>
            <person name="Singh A."/>
            <person name="Wilkins M.J."/>
            <person name="Karaoz U."/>
            <person name="Brodie E.L."/>
            <person name="Williams K.H."/>
            <person name="Hubbard S.S."/>
            <person name="Banfield J.F."/>
        </authorList>
    </citation>
    <scope>NUCLEOTIDE SEQUENCE [LARGE SCALE GENOMIC DNA]</scope>
</reference>
<sequence>MIKKKRICVVTTNRADYVKLKSVLEFLSKDPDVELLTIITGSHLLRNYDNTVDLIRSDGFPVSYTTYIEVDGRIPVTMAKSAGLATSEFATAFHNLNPDIVVLHGDRFEMLAAAVAASLMNLFIVHIEGGEITGTIDEHIRHAVTKLAHCHFPATRQAKINILKLGEKPENVFCAGCPGVDNLLKAPHMSLEKLEEQVNKSVKEKKRVNIQNGFLLCVQHPVTTEYGQGAVHMKETLEALLKSGKEAIVLWPNIDAGADDISQTIRVFLLRSEVGKVTVFRNFIPDIFLNLLRHASVMVGNSSSGIREAGYFGTPVVNIGTRQDGRIRGKNVINAGYSRDEIFSVIQKQLKHGRYKPERLYGKGGAGKKIARVLKSVDISAIQKQLSY</sequence>
<gene>
    <name evidence="2" type="ORF">A3A16_02645</name>
</gene>
<dbReference type="AlphaFoldDB" id="A0A1G1ZL61"/>
<proteinExistence type="predicted"/>
<dbReference type="PANTHER" id="PTHR43174">
    <property type="entry name" value="UDP-N-ACETYLGLUCOSAMINE 2-EPIMERASE"/>
    <property type="match status" value="1"/>
</dbReference>
<evidence type="ECO:0000313" key="3">
    <source>
        <dbReference type="Proteomes" id="UP000177942"/>
    </source>
</evidence>
<dbReference type="Proteomes" id="UP000177942">
    <property type="component" value="Unassembled WGS sequence"/>
</dbReference>
<dbReference type="PANTHER" id="PTHR43174:SF3">
    <property type="entry name" value="UDP-N-ACETYLGLUCOSAMINE 2-EPIMERASE"/>
    <property type="match status" value="1"/>
</dbReference>
<dbReference type="SUPFAM" id="SSF53756">
    <property type="entry name" value="UDP-Glycosyltransferase/glycogen phosphorylase"/>
    <property type="match status" value="1"/>
</dbReference>
<comment type="caution">
    <text evidence="2">The sequence shown here is derived from an EMBL/GenBank/DDBJ whole genome shotgun (WGS) entry which is preliminary data.</text>
</comment>
<evidence type="ECO:0000259" key="1">
    <source>
        <dbReference type="Pfam" id="PF02350"/>
    </source>
</evidence>